<comment type="similarity">
    <text evidence="2">Belongs to the universal ribosomal protein uS10 family.</text>
</comment>
<evidence type="ECO:0000256" key="7">
    <source>
        <dbReference type="ARBA" id="ARBA00035544"/>
    </source>
</evidence>
<organism evidence="10">
    <name type="scientific">Haemonchus contortus</name>
    <name type="common">Barber pole worm</name>
    <dbReference type="NCBI Taxonomy" id="6289"/>
    <lineage>
        <taxon>Eukaryota</taxon>
        <taxon>Metazoa</taxon>
        <taxon>Ecdysozoa</taxon>
        <taxon>Nematoda</taxon>
        <taxon>Chromadorea</taxon>
        <taxon>Rhabditida</taxon>
        <taxon>Rhabditina</taxon>
        <taxon>Rhabditomorpha</taxon>
        <taxon>Strongyloidea</taxon>
        <taxon>Trichostrongylidae</taxon>
        <taxon>Haemonchus</taxon>
    </lineage>
</organism>
<proteinExistence type="inferred from homology"/>
<evidence type="ECO:0000256" key="3">
    <source>
        <dbReference type="ARBA" id="ARBA00022980"/>
    </source>
</evidence>
<dbReference type="Gene3D" id="3.30.70.600">
    <property type="entry name" value="Ribosomal protein S10 domain"/>
    <property type="match status" value="1"/>
</dbReference>
<dbReference type="PANTHER" id="PTHR13334:SF4">
    <property type="entry name" value="SMALL RIBOSOMAL SUBUNIT PROTEIN US10M"/>
    <property type="match status" value="1"/>
</dbReference>
<dbReference type="GO" id="GO:0005763">
    <property type="term" value="C:mitochondrial small ribosomal subunit"/>
    <property type="evidence" value="ECO:0007669"/>
    <property type="project" value="InterPro"/>
</dbReference>
<protein>
    <recommendedName>
        <fullName evidence="6">Small ribosomal subunit protein uS10m</fullName>
    </recommendedName>
    <alternativeName>
        <fullName evidence="7">28S ribosomal protein S10, mitochondrial</fullName>
    </alternativeName>
</protein>
<dbReference type="EMBL" id="CAVP010055838">
    <property type="protein sequence ID" value="CDL94167.1"/>
    <property type="molecule type" value="Genomic_DNA"/>
</dbReference>
<keyword evidence="4" id="KW-0496">Mitochondrion</keyword>
<dbReference type="AlphaFoldDB" id="W6NPL9"/>
<dbReference type="SUPFAM" id="SSF54999">
    <property type="entry name" value="Ribosomal protein S10"/>
    <property type="match status" value="1"/>
</dbReference>
<gene>
    <name evidence="10" type="ORF">HCOI_00710200</name>
</gene>
<dbReference type="InterPro" id="IPR040055">
    <property type="entry name" value="Ribosomal_uS10m"/>
</dbReference>
<evidence type="ECO:0000256" key="8">
    <source>
        <dbReference type="SAM" id="MobiDB-lite"/>
    </source>
</evidence>
<evidence type="ECO:0000256" key="6">
    <source>
        <dbReference type="ARBA" id="ARBA00035261"/>
    </source>
</evidence>
<dbReference type="SMART" id="SM01403">
    <property type="entry name" value="Ribosomal_S10"/>
    <property type="match status" value="1"/>
</dbReference>
<feature type="domain" description="Small ribosomal subunit protein uS10" evidence="9">
    <location>
        <begin position="53"/>
        <end position="150"/>
    </location>
</feature>
<evidence type="ECO:0000256" key="2">
    <source>
        <dbReference type="ARBA" id="ARBA00007102"/>
    </source>
</evidence>
<feature type="region of interest" description="Disordered" evidence="8">
    <location>
        <begin position="404"/>
        <end position="469"/>
    </location>
</feature>
<evidence type="ECO:0000259" key="9">
    <source>
        <dbReference type="SMART" id="SM01403"/>
    </source>
</evidence>
<evidence type="ECO:0000313" key="10">
    <source>
        <dbReference type="EMBL" id="CDL94167.1"/>
    </source>
</evidence>
<name>W6NPL9_HAECO</name>
<reference evidence="10" key="1">
    <citation type="submission" date="2013-03" db="EMBL/GenBank/DDBJ databases">
        <authorList>
            <person name="Aslett M."/>
        </authorList>
    </citation>
    <scope>NUCLEOTIDE SEQUENCE [LARGE SCALE GENOMIC DNA]</scope>
    <source>
        <strain evidence="10">ISE/inbred ISE</strain>
    </source>
</reference>
<dbReference type="InterPro" id="IPR036838">
    <property type="entry name" value="Ribosomal_uS10_dom_sf"/>
</dbReference>
<dbReference type="Pfam" id="PF00338">
    <property type="entry name" value="Ribosomal_S10"/>
    <property type="match status" value="1"/>
</dbReference>
<feature type="compositionally biased region" description="Low complexity" evidence="8">
    <location>
        <begin position="409"/>
        <end position="439"/>
    </location>
</feature>
<reference evidence="10" key="2">
    <citation type="submission" date="2013-05" db="EMBL/GenBank/DDBJ databases">
        <title>The genome and transcriptome of Haemonchus contortus: a key model parasite for drug and vaccine discovery.</title>
        <authorList>
            <person name="Laing R."/>
            <person name="Kikuchi T."/>
            <person name="Martinelli A."/>
            <person name="Tsai I.J."/>
            <person name="Beech R.N."/>
            <person name="Redman E."/>
            <person name="Holroyd N."/>
            <person name="Bartley D.J."/>
            <person name="Beasley H."/>
            <person name="Britton C."/>
            <person name="Curran D."/>
            <person name="Devaney E."/>
            <person name="Gilabert A."/>
            <person name="Jackson F."/>
            <person name="Hunt M."/>
            <person name="Johnston S."/>
            <person name="Kryukov I."/>
            <person name="Li K."/>
            <person name="Morrison A.A."/>
            <person name="Reid A.J."/>
            <person name="Sargison N."/>
            <person name="Saunders G."/>
            <person name="Wasmuth J.D."/>
            <person name="Wolstenholme A."/>
            <person name="Berriman M."/>
            <person name="Gilleard J.S."/>
            <person name="Cotton J.A."/>
        </authorList>
    </citation>
    <scope>NUCLEOTIDE SEQUENCE [LARGE SCALE GENOMIC DNA]</scope>
    <source>
        <strain evidence="10">ISE/inbred ISE</strain>
    </source>
</reference>
<evidence type="ECO:0000256" key="5">
    <source>
        <dbReference type="ARBA" id="ARBA00023274"/>
    </source>
</evidence>
<keyword evidence="5" id="KW-0687">Ribonucleoprotein</keyword>
<dbReference type="InterPro" id="IPR027486">
    <property type="entry name" value="Ribosomal_uS10_dom"/>
</dbReference>
<evidence type="ECO:0000256" key="4">
    <source>
        <dbReference type="ARBA" id="ARBA00023128"/>
    </source>
</evidence>
<accession>W6NPL9</accession>
<keyword evidence="3 10" id="KW-0689">Ribosomal protein</keyword>
<sequence>MLPSIYGSVRNAMQRLSLDGVRAVRTAAAPSVSKGLTTPSEALMPDKLFRSIELEYRGHDPAVLKSYTEFLNSVCSHLNLTKGSFKVLPYVRWVQYALRSKFVHKKYKLHYETRTYIRRFEVLNLTGSTASTFLEYIQRNIPEGVGMRMVFWSEPDLEQITDEFLMLMLDRREFIDRWTLSVETEVARSQTRVVDSIPATPPITDVPEREDPLLSSFEELMHAVDASSQTFLSSADFTICHCEPEHNRDASLLFAARLQIDRIASRKPDSKRLGTTARRLLQLVRLFITRISSAFQISNTSAFATSLCDMLYTFCDCASHTVLSTEQNAVSELRRAVDDFNEIVVEKLSKAAFEAQCARRNAAKPARQQYFSPQPARLRRPLVQIQQRSPGYLLPPDLLKKRQKLTRARSVPSIRPPISSGAASSAKGTTSQPSTQQGTVGERKTGASVKVKPVPNKSETTSDKDQNEVAIRLARKISREGFELLEPCGRRGALELWQ</sequence>
<evidence type="ECO:0000256" key="1">
    <source>
        <dbReference type="ARBA" id="ARBA00004173"/>
    </source>
</evidence>
<comment type="subcellular location">
    <subcellularLocation>
        <location evidence="1">Mitochondrion</location>
    </subcellularLocation>
</comment>
<comment type="caution">
    <text evidence="10">The sequence shown here is derived from an EMBL/GenBank/DDBJ whole genome shotgun (WGS) entry which is preliminary data.</text>
</comment>
<dbReference type="PANTHER" id="PTHR13334">
    <property type="entry name" value="MITOCHONDRIAL 28S RIBOSOMAL PROTEIN S10"/>
    <property type="match status" value="1"/>
</dbReference>